<protein>
    <submittedName>
        <fullName evidence="2">Uncharacterized protein</fullName>
    </submittedName>
</protein>
<proteinExistence type="predicted"/>
<gene>
    <name evidence="2" type="ORF">Tci_002618</name>
</gene>
<dbReference type="AlphaFoldDB" id="A0A6L2J1Y8"/>
<organism evidence="2">
    <name type="scientific">Tanacetum cinerariifolium</name>
    <name type="common">Dalmatian daisy</name>
    <name type="synonym">Chrysanthemum cinerariifolium</name>
    <dbReference type="NCBI Taxonomy" id="118510"/>
    <lineage>
        <taxon>Eukaryota</taxon>
        <taxon>Viridiplantae</taxon>
        <taxon>Streptophyta</taxon>
        <taxon>Embryophyta</taxon>
        <taxon>Tracheophyta</taxon>
        <taxon>Spermatophyta</taxon>
        <taxon>Magnoliopsida</taxon>
        <taxon>eudicotyledons</taxon>
        <taxon>Gunneridae</taxon>
        <taxon>Pentapetalae</taxon>
        <taxon>asterids</taxon>
        <taxon>campanulids</taxon>
        <taxon>Asterales</taxon>
        <taxon>Asteraceae</taxon>
        <taxon>Asteroideae</taxon>
        <taxon>Anthemideae</taxon>
        <taxon>Anthemidinae</taxon>
        <taxon>Tanacetum</taxon>
    </lineage>
</organism>
<feature type="region of interest" description="Disordered" evidence="1">
    <location>
        <begin position="82"/>
        <end position="108"/>
    </location>
</feature>
<name>A0A6L2J1Y8_TANCI</name>
<evidence type="ECO:0000256" key="1">
    <source>
        <dbReference type="SAM" id="MobiDB-lite"/>
    </source>
</evidence>
<accession>A0A6L2J1Y8</accession>
<reference evidence="2" key="1">
    <citation type="journal article" date="2019" name="Sci. Rep.">
        <title>Draft genome of Tanacetum cinerariifolium, the natural source of mosquito coil.</title>
        <authorList>
            <person name="Yamashiro T."/>
            <person name="Shiraishi A."/>
            <person name="Satake H."/>
            <person name="Nakayama K."/>
        </authorList>
    </citation>
    <scope>NUCLEOTIDE SEQUENCE</scope>
</reference>
<dbReference type="EMBL" id="BKCJ010000174">
    <property type="protein sequence ID" value="GEU30640.1"/>
    <property type="molecule type" value="Genomic_DNA"/>
</dbReference>
<feature type="compositionally biased region" description="Basic and acidic residues" evidence="1">
    <location>
        <begin position="99"/>
        <end position="108"/>
    </location>
</feature>
<evidence type="ECO:0000313" key="2">
    <source>
        <dbReference type="EMBL" id="GEU30640.1"/>
    </source>
</evidence>
<feature type="compositionally biased region" description="Basic and acidic residues" evidence="1">
    <location>
        <begin position="82"/>
        <end position="92"/>
    </location>
</feature>
<comment type="caution">
    <text evidence="2">The sequence shown here is derived from an EMBL/GenBank/DDBJ whole genome shotgun (WGS) entry which is preliminary data.</text>
</comment>
<sequence>MDAPTIPVSTDSSKGNLEDAIDIGLDVDHPAIRGIHEYLQGMPIEEEMSSLRFRMGMAEVENASLRGKIRTMEAIERITRSQERRTRMEMERQLASVKESQRHDRENIRKLQELVTSQLGHHP</sequence>